<dbReference type="Pfam" id="PF00538">
    <property type="entry name" value="Linker_histone"/>
    <property type="match status" value="1"/>
</dbReference>
<dbReference type="GO" id="GO:0030527">
    <property type="term" value="F:structural constituent of chromatin"/>
    <property type="evidence" value="ECO:0007669"/>
    <property type="project" value="InterPro"/>
</dbReference>
<feature type="region of interest" description="Disordered" evidence="8">
    <location>
        <begin position="1"/>
        <end position="21"/>
    </location>
</feature>
<feature type="domain" description="H15" evidence="9">
    <location>
        <begin position="17"/>
        <end position="89"/>
    </location>
</feature>
<proteinExistence type="inferred from homology"/>
<evidence type="ECO:0000256" key="5">
    <source>
        <dbReference type="ARBA" id="ARBA00023125"/>
    </source>
</evidence>
<comment type="subcellular location">
    <subcellularLocation>
        <location evidence="2">Chromosome</location>
    </subcellularLocation>
    <subcellularLocation>
        <location evidence="1 7">Nucleus</location>
    </subcellularLocation>
</comment>
<keyword evidence="4 7" id="KW-0158">Chromosome</keyword>
<evidence type="ECO:0000256" key="3">
    <source>
        <dbReference type="ARBA" id="ARBA00020833"/>
    </source>
</evidence>
<keyword evidence="6 7" id="KW-0539">Nucleus</keyword>
<feature type="compositionally biased region" description="Basic residues" evidence="8">
    <location>
        <begin position="174"/>
        <end position="183"/>
    </location>
</feature>
<evidence type="ECO:0000256" key="1">
    <source>
        <dbReference type="ARBA" id="ARBA00004123"/>
    </source>
</evidence>
<feature type="compositionally biased region" description="Low complexity" evidence="8">
    <location>
        <begin position="1"/>
        <end position="13"/>
    </location>
</feature>
<dbReference type="GO" id="GO:0006334">
    <property type="term" value="P:nucleosome assembly"/>
    <property type="evidence" value="ECO:0007669"/>
    <property type="project" value="InterPro"/>
</dbReference>
<protein>
    <recommendedName>
        <fullName evidence="3">Histone H1</fullName>
    </recommendedName>
</protein>
<dbReference type="SMART" id="SM00526">
    <property type="entry name" value="H15"/>
    <property type="match status" value="1"/>
</dbReference>
<dbReference type="GO" id="GO:0030261">
    <property type="term" value="P:chromosome condensation"/>
    <property type="evidence" value="ECO:0007669"/>
    <property type="project" value="TreeGrafter"/>
</dbReference>
<dbReference type="EMBL" id="CDQK01000002">
    <property type="protein sequence ID" value="CEP21449.1"/>
    <property type="molecule type" value="Genomic_DNA"/>
</dbReference>
<dbReference type="GO" id="GO:0005634">
    <property type="term" value="C:nucleus"/>
    <property type="evidence" value="ECO:0007669"/>
    <property type="project" value="UniProtKB-SubCell"/>
</dbReference>
<dbReference type="InterPro" id="IPR005818">
    <property type="entry name" value="Histone_H1/H5_H15"/>
</dbReference>
<feature type="region of interest" description="Disordered" evidence="8">
    <location>
        <begin position="94"/>
        <end position="183"/>
    </location>
</feature>
<evidence type="ECO:0000313" key="11">
    <source>
        <dbReference type="Proteomes" id="UP000038830"/>
    </source>
</evidence>
<dbReference type="GO" id="GO:0045910">
    <property type="term" value="P:negative regulation of DNA recombination"/>
    <property type="evidence" value="ECO:0007669"/>
    <property type="project" value="TreeGrafter"/>
</dbReference>
<dbReference type="AlphaFoldDB" id="A0A0H5CBC3"/>
<dbReference type="InterPro" id="IPR036390">
    <property type="entry name" value="WH_DNA-bd_sf"/>
</dbReference>
<feature type="compositionally biased region" description="Low complexity" evidence="8">
    <location>
        <begin position="115"/>
        <end position="173"/>
    </location>
</feature>
<evidence type="ECO:0000256" key="4">
    <source>
        <dbReference type="ARBA" id="ARBA00022454"/>
    </source>
</evidence>
<dbReference type="InterPro" id="IPR005819">
    <property type="entry name" value="H1/H5"/>
</dbReference>
<dbReference type="FunFam" id="1.10.10.10:FF:000140">
    <property type="entry name" value="Histone H1.0"/>
    <property type="match status" value="1"/>
</dbReference>
<evidence type="ECO:0000256" key="8">
    <source>
        <dbReference type="SAM" id="MobiDB-lite"/>
    </source>
</evidence>
<dbReference type="GO" id="GO:0000786">
    <property type="term" value="C:nucleosome"/>
    <property type="evidence" value="ECO:0007669"/>
    <property type="project" value="InterPro"/>
</dbReference>
<feature type="compositionally biased region" description="Basic residues" evidence="8">
    <location>
        <begin position="97"/>
        <end position="114"/>
    </location>
</feature>
<sequence length="183" mass="19057">MSTTTKKTTTSTKKTPDHPPYAEMIKAGILSLKDRNGSSRQALKKYIHANYNITAANFDSLFNVALRRGVASEVFIQPKGSSGPVKLNKAAIAAKKPAAKKPAAKKATAKKPAAKKATTTKKSTTAAAAPKKAPAKKTATAKKPTAKKASTTGKVTKTTTTKKAPAKKAATAKPKAKATKATK</sequence>
<keyword evidence="5 7" id="KW-0238">DNA-binding</keyword>
<dbReference type="SUPFAM" id="SSF46785">
    <property type="entry name" value="Winged helix' DNA-binding domain"/>
    <property type="match status" value="1"/>
</dbReference>
<evidence type="ECO:0000256" key="2">
    <source>
        <dbReference type="ARBA" id="ARBA00004286"/>
    </source>
</evidence>
<dbReference type="PANTHER" id="PTHR11467">
    <property type="entry name" value="HISTONE H1"/>
    <property type="match status" value="1"/>
</dbReference>
<dbReference type="PROSITE" id="PS51504">
    <property type="entry name" value="H15"/>
    <property type="match status" value="1"/>
</dbReference>
<gene>
    <name evidence="10" type="ORF">BN1211_1544</name>
</gene>
<evidence type="ECO:0000259" key="9">
    <source>
        <dbReference type="PROSITE" id="PS51504"/>
    </source>
</evidence>
<evidence type="ECO:0000256" key="7">
    <source>
        <dbReference type="RuleBase" id="RU003894"/>
    </source>
</evidence>
<evidence type="ECO:0000313" key="10">
    <source>
        <dbReference type="EMBL" id="CEP21449.1"/>
    </source>
</evidence>
<dbReference type="PANTHER" id="PTHR11467:SF36">
    <property type="entry name" value="HISTONE 24-RELATED"/>
    <property type="match status" value="1"/>
</dbReference>
<reference evidence="11" key="1">
    <citation type="journal article" date="2015" name="J. Biotechnol.">
        <title>The structure of the Cyberlindnera jadinii genome and its relation to Candida utilis analyzed by the occurrence of single nucleotide polymorphisms.</title>
        <authorList>
            <person name="Rupp O."/>
            <person name="Brinkrolf K."/>
            <person name="Buerth C."/>
            <person name="Kunigo M."/>
            <person name="Schneider J."/>
            <person name="Jaenicke S."/>
            <person name="Goesmann A."/>
            <person name="Puehler A."/>
            <person name="Jaeger K.-E."/>
            <person name="Ernst J.F."/>
        </authorList>
    </citation>
    <scope>NUCLEOTIDE SEQUENCE [LARGE SCALE GENOMIC DNA]</scope>
    <source>
        <strain evidence="11">ATCC 18201 / CBS 1600 / BCRC 20928 / JCM 3617 / NBRC 0987 / NRRL Y-1542</strain>
    </source>
</reference>
<dbReference type="GO" id="GO:0031492">
    <property type="term" value="F:nucleosomal DNA binding"/>
    <property type="evidence" value="ECO:0007669"/>
    <property type="project" value="TreeGrafter"/>
</dbReference>
<dbReference type="GO" id="GO:0003690">
    <property type="term" value="F:double-stranded DNA binding"/>
    <property type="evidence" value="ECO:0007669"/>
    <property type="project" value="TreeGrafter"/>
</dbReference>
<dbReference type="InterPro" id="IPR036388">
    <property type="entry name" value="WH-like_DNA-bd_sf"/>
</dbReference>
<dbReference type="Gene3D" id="1.10.10.10">
    <property type="entry name" value="Winged helix-like DNA-binding domain superfamily/Winged helix DNA-binding domain"/>
    <property type="match status" value="1"/>
</dbReference>
<dbReference type="PRINTS" id="PR00624">
    <property type="entry name" value="HISTONEH5"/>
</dbReference>
<dbReference type="CDD" id="cd00073">
    <property type="entry name" value="H15"/>
    <property type="match status" value="1"/>
</dbReference>
<dbReference type="Proteomes" id="UP000038830">
    <property type="component" value="Unassembled WGS sequence"/>
</dbReference>
<accession>A0A0H5CBC3</accession>
<organism evidence="10 11">
    <name type="scientific">Cyberlindnera jadinii (strain ATCC 18201 / CBS 1600 / BCRC 20928 / JCM 3617 / NBRC 0987 / NRRL Y-1542)</name>
    <name type="common">Torula yeast</name>
    <name type="synonym">Candida utilis</name>
    <dbReference type="NCBI Taxonomy" id="983966"/>
    <lineage>
        <taxon>Eukaryota</taxon>
        <taxon>Fungi</taxon>
        <taxon>Dikarya</taxon>
        <taxon>Ascomycota</taxon>
        <taxon>Saccharomycotina</taxon>
        <taxon>Saccharomycetes</taxon>
        <taxon>Phaffomycetales</taxon>
        <taxon>Phaffomycetaceae</taxon>
        <taxon>Cyberlindnera</taxon>
    </lineage>
</organism>
<evidence type="ECO:0000256" key="6">
    <source>
        <dbReference type="ARBA" id="ARBA00023242"/>
    </source>
</evidence>
<name>A0A0H5CBC3_CYBJN</name>
<comment type="similarity">
    <text evidence="7">Belongs to the histone H1/H5 family.</text>
</comment>